<dbReference type="RefSeq" id="WP_224612427.1">
    <property type="nucleotide sequence ID" value="NZ_JAIQXV010000027.1"/>
</dbReference>
<reference evidence="2" key="1">
    <citation type="journal article" date="2019" name="Int. J. Syst. Evol. Microbiol.">
        <title>The Global Catalogue of Microorganisms (GCM) 10K type strain sequencing project: providing services to taxonomists for standard genome sequencing and annotation.</title>
        <authorList>
            <consortium name="The Broad Institute Genomics Platform"/>
            <consortium name="The Broad Institute Genome Sequencing Center for Infectious Disease"/>
            <person name="Wu L."/>
            <person name="Ma J."/>
        </authorList>
    </citation>
    <scope>NUCLEOTIDE SEQUENCE [LARGE SCALE GENOMIC DNA]</scope>
    <source>
        <strain evidence="2">CCUG 63830</strain>
    </source>
</reference>
<proteinExistence type="predicted"/>
<dbReference type="EMBL" id="JBHSWB010000002">
    <property type="protein sequence ID" value="MFC6662699.1"/>
    <property type="molecule type" value="Genomic_DNA"/>
</dbReference>
<sequence length="110" mass="11557">MPTQFVQFSVGSTHPLYQNDLVDALSSALEHLPTPPGSVALGVKASVLDGFGPKGQRFMVEIGPLAEVSLAWVQAQIDALASVSPERAPILAKLNAHATLSFGPVEFMSS</sequence>
<evidence type="ECO:0000313" key="2">
    <source>
        <dbReference type="Proteomes" id="UP001596317"/>
    </source>
</evidence>
<name>A0ABW1ZQE6_9DEIO</name>
<keyword evidence="2" id="KW-1185">Reference proteome</keyword>
<evidence type="ECO:0000313" key="1">
    <source>
        <dbReference type="EMBL" id="MFC6662699.1"/>
    </source>
</evidence>
<comment type="caution">
    <text evidence="1">The sequence shown here is derived from an EMBL/GenBank/DDBJ whole genome shotgun (WGS) entry which is preliminary data.</text>
</comment>
<protein>
    <submittedName>
        <fullName evidence="1">Uncharacterized protein</fullName>
    </submittedName>
</protein>
<accession>A0ABW1ZQE6</accession>
<organism evidence="1 2">
    <name type="scientific">Deinococcus multiflagellatus</name>
    <dbReference type="NCBI Taxonomy" id="1656887"/>
    <lineage>
        <taxon>Bacteria</taxon>
        <taxon>Thermotogati</taxon>
        <taxon>Deinococcota</taxon>
        <taxon>Deinococci</taxon>
        <taxon>Deinococcales</taxon>
        <taxon>Deinococcaceae</taxon>
        <taxon>Deinococcus</taxon>
    </lineage>
</organism>
<gene>
    <name evidence="1" type="ORF">ACFP90_21850</name>
</gene>
<dbReference type="Proteomes" id="UP001596317">
    <property type="component" value="Unassembled WGS sequence"/>
</dbReference>